<evidence type="ECO:0000313" key="1">
    <source>
        <dbReference type="EMBL" id="TDP41137.1"/>
    </source>
</evidence>
<accession>A0A4R6PSG5</accession>
<dbReference type="EMBL" id="SNXK01000001">
    <property type="protein sequence ID" value="TDP41137.1"/>
    <property type="molecule type" value="Genomic_DNA"/>
</dbReference>
<sequence length="33" mass="3540">MPGLFACGAGHNDPYMYMPVYTAVSMSSYPLAP</sequence>
<name>A0A4R6PSG5_NOCIG</name>
<protein>
    <submittedName>
        <fullName evidence="1">Uncharacterized protein</fullName>
    </submittedName>
</protein>
<dbReference type="Proteomes" id="UP000295087">
    <property type="component" value="Unassembled WGS sequence"/>
</dbReference>
<keyword evidence="2" id="KW-1185">Reference proteome</keyword>
<proteinExistence type="predicted"/>
<comment type="caution">
    <text evidence="1">The sequence shown here is derived from an EMBL/GenBank/DDBJ whole genome shotgun (WGS) entry which is preliminary data.</text>
</comment>
<reference evidence="1 2" key="1">
    <citation type="submission" date="2019-03" db="EMBL/GenBank/DDBJ databases">
        <title>Genomic Encyclopedia of Type Strains, Phase IV (KMG-IV): sequencing the most valuable type-strain genomes for metagenomic binning, comparative biology and taxonomic classification.</title>
        <authorList>
            <person name="Goeker M."/>
        </authorList>
    </citation>
    <scope>NUCLEOTIDE SEQUENCE [LARGE SCALE GENOMIC DNA]</scope>
    <source>
        <strain evidence="1 2">DSM 44496</strain>
    </source>
</reference>
<dbReference type="AlphaFoldDB" id="A0A4R6PSG5"/>
<evidence type="ECO:0000313" key="2">
    <source>
        <dbReference type="Proteomes" id="UP000295087"/>
    </source>
</evidence>
<organism evidence="1 2">
    <name type="scientific">Nocardia ignorata</name>
    <dbReference type="NCBI Taxonomy" id="145285"/>
    <lineage>
        <taxon>Bacteria</taxon>
        <taxon>Bacillati</taxon>
        <taxon>Actinomycetota</taxon>
        <taxon>Actinomycetes</taxon>
        <taxon>Mycobacteriales</taxon>
        <taxon>Nocardiaceae</taxon>
        <taxon>Nocardia</taxon>
    </lineage>
</organism>
<gene>
    <name evidence="1" type="ORF">DFR75_101235</name>
</gene>